<evidence type="ECO:0000256" key="5">
    <source>
        <dbReference type="ARBA" id="ARBA00009320"/>
    </source>
</evidence>
<gene>
    <name evidence="18" type="ORF">RM572_05280</name>
</gene>
<feature type="compositionally biased region" description="Low complexity" evidence="17">
    <location>
        <begin position="10"/>
        <end position="20"/>
    </location>
</feature>
<dbReference type="InterPro" id="IPR043131">
    <property type="entry name" value="BCAT-like_N"/>
</dbReference>
<evidence type="ECO:0000256" key="8">
    <source>
        <dbReference type="ARBA" id="ARBA00022679"/>
    </source>
</evidence>
<comment type="pathway">
    <text evidence="3">Amino-acid biosynthesis; L-valine biosynthesis; L-valine from pyruvate: step 4/4.</text>
</comment>
<feature type="region of interest" description="Disordered" evidence="17">
    <location>
        <begin position="1"/>
        <end position="26"/>
    </location>
</feature>
<keyword evidence="9 15" id="KW-0663">Pyridoxal phosphate</keyword>
<name>A0ABU2NMI2_9ACTN</name>
<evidence type="ECO:0000256" key="4">
    <source>
        <dbReference type="ARBA" id="ARBA00005072"/>
    </source>
</evidence>
<dbReference type="RefSeq" id="WP_311672097.1">
    <property type="nucleotide sequence ID" value="NZ_JAVREQ010000003.1"/>
</dbReference>
<dbReference type="PANTHER" id="PTHR11825:SF44">
    <property type="entry name" value="BRANCHED-CHAIN-AMINO-ACID AMINOTRANSFERASE"/>
    <property type="match status" value="1"/>
</dbReference>
<comment type="catalytic activity">
    <reaction evidence="11 16">
        <text>L-valine + 2-oxoglutarate = 3-methyl-2-oxobutanoate + L-glutamate</text>
        <dbReference type="Rhea" id="RHEA:24813"/>
        <dbReference type="ChEBI" id="CHEBI:11851"/>
        <dbReference type="ChEBI" id="CHEBI:16810"/>
        <dbReference type="ChEBI" id="CHEBI:29985"/>
        <dbReference type="ChEBI" id="CHEBI:57762"/>
        <dbReference type="EC" id="2.6.1.42"/>
    </reaction>
</comment>
<evidence type="ECO:0000313" key="19">
    <source>
        <dbReference type="Proteomes" id="UP001183414"/>
    </source>
</evidence>
<dbReference type="InterPro" id="IPR005786">
    <property type="entry name" value="B_amino_transII"/>
</dbReference>
<accession>A0ABU2NMI2</accession>
<dbReference type="Proteomes" id="UP001183414">
    <property type="component" value="Unassembled WGS sequence"/>
</dbReference>
<evidence type="ECO:0000313" key="18">
    <source>
        <dbReference type="EMBL" id="MDT0378189.1"/>
    </source>
</evidence>
<dbReference type="NCBIfam" id="NF009897">
    <property type="entry name" value="PRK13357.1"/>
    <property type="match status" value="1"/>
</dbReference>
<dbReference type="InterPro" id="IPR001544">
    <property type="entry name" value="Aminotrans_IV"/>
</dbReference>
<dbReference type="InterPro" id="IPR033939">
    <property type="entry name" value="BCAT_family"/>
</dbReference>
<dbReference type="GO" id="GO:0004084">
    <property type="term" value="F:branched-chain-amino-acid transaminase activity"/>
    <property type="evidence" value="ECO:0007669"/>
    <property type="project" value="UniProtKB-EC"/>
</dbReference>
<keyword evidence="10 16" id="KW-0100">Branched-chain amino acid biosynthesis</keyword>
<reference evidence="19" key="1">
    <citation type="submission" date="2023-07" db="EMBL/GenBank/DDBJ databases">
        <title>30 novel species of actinomycetes from the DSMZ collection.</title>
        <authorList>
            <person name="Nouioui I."/>
        </authorList>
    </citation>
    <scope>NUCLEOTIDE SEQUENCE [LARGE SCALE GENOMIC DNA]</scope>
    <source>
        <strain evidence="19">DSM 42041</strain>
    </source>
</reference>
<comment type="catalytic activity">
    <reaction evidence="13 16">
        <text>L-leucine + 2-oxoglutarate = 4-methyl-2-oxopentanoate + L-glutamate</text>
        <dbReference type="Rhea" id="RHEA:18321"/>
        <dbReference type="ChEBI" id="CHEBI:16810"/>
        <dbReference type="ChEBI" id="CHEBI:17865"/>
        <dbReference type="ChEBI" id="CHEBI:29985"/>
        <dbReference type="ChEBI" id="CHEBI:57427"/>
        <dbReference type="EC" id="2.6.1.42"/>
    </reaction>
</comment>
<sequence>MTLTAPEGSVAPPVAQQPARRPGHGDAFTAHMVATDWTASRGWATPELQPLENLSLHPGTLGLHYAQVVFEGLKAHRRVDGGMSVFRPWDHARRFRRSARRLAMPELPEELFVSSIEQLVSTDEGMLSDDPSHSIYLRPLMFGADANLMLRPSEHYRYLLMAFVAGGFFGQDVETVSVWVSHEHSRAIPGGTGNVKCAGNYAGSFVAQRAAQEAGCQQVVWLDPVERRWVEEMGGMNMFFVRGSGPGAEIVTPQLSGSLLPGVTRDTLLALAERAGYTAREERISLDQWRDECARGVITEVFASGTAAVVTPVGEVRDEGGDWVIGDGRPGPVTLQLRQQLVDLHHGTLADPDGWLHRIS</sequence>
<evidence type="ECO:0000256" key="10">
    <source>
        <dbReference type="ARBA" id="ARBA00023304"/>
    </source>
</evidence>
<dbReference type="EC" id="2.6.1.42" evidence="16"/>
<dbReference type="PROSITE" id="PS00770">
    <property type="entry name" value="AA_TRANSFER_CLASS_4"/>
    <property type="match status" value="1"/>
</dbReference>
<dbReference type="Gene3D" id="3.30.470.10">
    <property type="match status" value="1"/>
</dbReference>
<evidence type="ECO:0000256" key="13">
    <source>
        <dbReference type="ARBA" id="ARBA00049229"/>
    </source>
</evidence>
<evidence type="ECO:0000256" key="15">
    <source>
        <dbReference type="RuleBase" id="RU004516"/>
    </source>
</evidence>
<dbReference type="Gene3D" id="3.20.10.10">
    <property type="entry name" value="D-amino Acid Aminotransferase, subunit A, domain 2"/>
    <property type="match status" value="1"/>
</dbReference>
<evidence type="ECO:0000256" key="16">
    <source>
        <dbReference type="RuleBase" id="RU004517"/>
    </source>
</evidence>
<evidence type="ECO:0000256" key="14">
    <source>
        <dbReference type="RuleBase" id="RU004106"/>
    </source>
</evidence>
<dbReference type="InterPro" id="IPR036038">
    <property type="entry name" value="Aminotransferase-like"/>
</dbReference>
<evidence type="ECO:0000256" key="12">
    <source>
        <dbReference type="ARBA" id="ARBA00048798"/>
    </source>
</evidence>
<evidence type="ECO:0000256" key="11">
    <source>
        <dbReference type="ARBA" id="ARBA00048212"/>
    </source>
</evidence>
<evidence type="ECO:0000256" key="9">
    <source>
        <dbReference type="ARBA" id="ARBA00022898"/>
    </source>
</evidence>
<comment type="catalytic activity">
    <reaction evidence="12 16">
        <text>L-isoleucine + 2-oxoglutarate = (S)-3-methyl-2-oxopentanoate + L-glutamate</text>
        <dbReference type="Rhea" id="RHEA:24801"/>
        <dbReference type="ChEBI" id="CHEBI:16810"/>
        <dbReference type="ChEBI" id="CHEBI:29985"/>
        <dbReference type="ChEBI" id="CHEBI:35146"/>
        <dbReference type="ChEBI" id="CHEBI:58045"/>
        <dbReference type="EC" id="2.6.1.42"/>
    </reaction>
</comment>
<keyword evidence="7 16" id="KW-0028">Amino-acid biosynthesis</keyword>
<dbReference type="InterPro" id="IPR043132">
    <property type="entry name" value="BCAT-like_C"/>
</dbReference>
<keyword evidence="19" id="KW-1185">Reference proteome</keyword>
<organism evidence="18 19">
    <name type="scientific">Streptomyces hazeniae</name>
    <dbReference type="NCBI Taxonomy" id="3075538"/>
    <lineage>
        <taxon>Bacteria</taxon>
        <taxon>Bacillati</taxon>
        <taxon>Actinomycetota</taxon>
        <taxon>Actinomycetes</taxon>
        <taxon>Kitasatosporales</taxon>
        <taxon>Streptomycetaceae</taxon>
        <taxon>Streptomyces</taxon>
    </lineage>
</organism>
<evidence type="ECO:0000256" key="7">
    <source>
        <dbReference type="ARBA" id="ARBA00022605"/>
    </source>
</evidence>
<evidence type="ECO:0000256" key="2">
    <source>
        <dbReference type="ARBA" id="ARBA00004824"/>
    </source>
</evidence>
<evidence type="ECO:0000256" key="6">
    <source>
        <dbReference type="ARBA" id="ARBA00022576"/>
    </source>
</evidence>
<proteinExistence type="inferred from homology"/>
<dbReference type="SUPFAM" id="SSF56752">
    <property type="entry name" value="D-aminoacid aminotransferase-like PLP-dependent enzymes"/>
    <property type="match status" value="1"/>
</dbReference>
<comment type="caution">
    <text evidence="18">The sequence shown here is derived from an EMBL/GenBank/DDBJ whole genome shotgun (WGS) entry which is preliminary data.</text>
</comment>
<keyword evidence="6 16" id="KW-0032">Aminotransferase</keyword>
<evidence type="ECO:0000256" key="17">
    <source>
        <dbReference type="SAM" id="MobiDB-lite"/>
    </source>
</evidence>
<dbReference type="PANTHER" id="PTHR11825">
    <property type="entry name" value="SUBGROUP IIII AMINOTRANSFERASE"/>
    <property type="match status" value="1"/>
</dbReference>
<dbReference type="NCBIfam" id="TIGR01123">
    <property type="entry name" value="ilvE_II"/>
    <property type="match status" value="1"/>
</dbReference>
<dbReference type="InterPro" id="IPR018300">
    <property type="entry name" value="Aminotrans_IV_CS"/>
</dbReference>
<evidence type="ECO:0000256" key="3">
    <source>
        <dbReference type="ARBA" id="ARBA00004931"/>
    </source>
</evidence>
<comment type="pathway">
    <text evidence="2">Amino-acid biosynthesis; L-isoleucine biosynthesis; L-isoleucine from 2-oxobutanoate: step 4/4.</text>
</comment>
<dbReference type="PIRSF" id="PIRSF006468">
    <property type="entry name" value="BCAT1"/>
    <property type="match status" value="1"/>
</dbReference>
<comment type="similarity">
    <text evidence="5 14">Belongs to the class-IV pyridoxal-phosphate-dependent aminotransferase family.</text>
</comment>
<dbReference type="Pfam" id="PF01063">
    <property type="entry name" value="Aminotran_4"/>
    <property type="match status" value="1"/>
</dbReference>
<dbReference type="EMBL" id="JAVREQ010000003">
    <property type="protein sequence ID" value="MDT0378189.1"/>
    <property type="molecule type" value="Genomic_DNA"/>
</dbReference>
<comment type="pathway">
    <text evidence="4">Amino-acid biosynthesis; L-leucine biosynthesis; L-leucine from 3-methyl-2-oxobutanoate: step 4/4.</text>
</comment>
<comment type="cofactor">
    <cofactor evidence="1 15">
        <name>pyridoxal 5'-phosphate</name>
        <dbReference type="ChEBI" id="CHEBI:597326"/>
    </cofactor>
</comment>
<dbReference type="CDD" id="cd01557">
    <property type="entry name" value="BCAT_beta_family"/>
    <property type="match status" value="1"/>
</dbReference>
<evidence type="ECO:0000256" key="1">
    <source>
        <dbReference type="ARBA" id="ARBA00001933"/>
    </source>
</evidence>
<keyword evidence="8 16" id="KW-0808">Transferase</keyword>
<protein>
    <recommendedName>
        <fullName evidence="16">Branched-chain-amino-acid aminotransferase</fullName>
        <ecNumber evidence="16">2.6.1.42</ecNumber>
    </recommendedName>
</protein>